<evidence type="ECO:0000259" key="2">
    <source>
        <dbReference type="Pfam" id="PF20182"/>
    </source>
</evidence>
<evidence type="ECO:0000313" key="4">
    <source>
        <dbReference type="Proteomes" id="UP001317870"/>
    </source>
</evidence>
<proteinExistence type="predicted"/>
<dbReference type="RefSeq" id="WP_281875589.1">
    <property type="nucleotide sequence ID" value="NZ_AP026978.1"/>
</dbReference>
<keyword evidence="1" id="KW-1133">Transmembrane helix</keyword>
<reference evidence="3 4" key="1">
    <citation type="submission" date="2022-11" db="EMBL/GenBank/DDBJ databases">
        <title>Genome Sequencing of Nocardia sp. ON39_IFM12276 and assembly.</title>
        <authorList>
            <person name="Shimojima M."/>
            <person name="Toyokawa M."/>
            <person name="Uesaka K."/>
        </authorList>
    </citation>
    <scope>NUCLEOTIDE SEQUENCE [LARGE SCALE GENOMIC DNA]</scope>
    <source>
        <strain evidence="3 4">IFM 12276</strain>
    </source>
</reference>
<dbReference type="EMBL" id="AP026978">
    <property type="protein sequence ID" value="BDU02512.1"/>
    <property type="molecule type" value="Genomic_DNA"/>
</dbReference>
<feature type="transmembrane region" description="Helical" evidence="1">
    <location>
        <begin position="127"/>
        <end position="144"/>
    </location>
</feature>
<dbReference type="InterPro" id="IPR046675">
    <property type="entry name" value="DUF6545"/>
</dbReference>
<accession>A0ABN6UBI5</accession>
<protein>
    <recommendedName>
        <fullName evidence="2">DUF6545 domain-containing protein</fullName>
    </recommendedName>
</protein>
<keyword evidence="4" id="KW-1185">Reference proteome</keyword>
<feature type="transmembrane region" description="Helical" evidence="1">
    <location>
        <begin position="6"/>
        <end position="27"/>
    </location>
</feature>
<feature type="transmembrane region" description="Helical" evidence="1">
    <location>
        <begin position="101"/>
        <end position="121"/>
    </location>
</feature>
<organism evidence="3 4">
    <name type="scientific">Nocardia sputorum</name>
    <dbReference type="NCBI Taxonomy" id="2984338"/>
    <lineage>
        <taxon>Bacteria</taxon>
        <taxon>Bacillati</taxon>
        <taxon>Actinomycetota</taxon>
        <taxon>Actinomycetes</taxon>
        <taxon>Mycobacteriales</taxon>
        <taxon>Nocardiaceae</taxon>
        <taxon>Nocardia</taxon>
    </lineage>
</organism>
<keyword evidence="1" id="KW-0812">Transmembrane</keyword>
<sequence length="377" mass="40956">MNAVPAPVVLSVVVFVALMTAGRWLLVDETATDRLINRTFSWNLLGLLLYEVAVAVHRPDLGPRLYLGCGLLALASFYGLARLVDGADVATVHRRQRRYDATAAAVAVSLIVVAPVLQWAWRIDYVEVVWTLSALPGAFCGLLFGRACVRELRARGVAVREKLTFAVLLAFSVYWLISMTIMVGRSLTGTRPSEPGKVWAVAAVLTFSAVTLLAVIPLVAALMAWAGLDRTGRACRRLRPLWRDLTAVVPEVVLAEDHSAPREATSQLYRMTVEIWDALLHLKPYVAASSEPGSPESIDNDVRHYAFQVALAVRAKRDGSTPASNSAVAGTAQAEVRDRAAEFRFLLELARLWPGAVAAVDYRSIGVQTPTTAAVSQ</sequence>
<gene>
    <name evidence="3" type="ORF">IFM12276_55400</name>
</gene>
<feature type="transmembrane region" description="Helical" evidence="1">
    <location>
        <begin position="199"/>
        <end position="228"/>
    </location>
</feature>
<feature type="transmembrane region" description="Helical" evidence="1">
    <location>
        <begin position="63"/>
        <end position="81"/>
    </location>
</feature>
<dbReference type="Proteomes" id="UP001317870">
    <property type="component" value="Chromosome"/>
</dbReference>
<feature type="transmembrane region" description="Helical" evidence="1">
    <location>
        <begin position="165"/>
        <end position="187"/>
    </location>
</feature>
<feature type="transmembrane region" description="Helical" evidence="1">
    <location>
        <begin position="39"/>
        <end position="57"/>
    </location>
</feature>
<feature type="domain" description="DUF6545" evidence="2">
    <location>
        <begin position="229"/>
        <end position="353"/>
    </location>
</feature>
<keyword evidence="1" id="KW-0472">Membrane</keyword>
<name>A0ABN6UBI5_9NOCA</name>
<evidence type="ECO:0000313" key="3">
    <source>
        <dbReference type="EMBL" id="BDU02512.1"/>
    </source>
</evidence>
<evidence type="ECO:0000256" key="1">
    <source>
        <dbReference type="SAM" id="Phobius"/>
    </source>
</evidence>
<dbReference type="Pfam" id="PF20182">
    <property type="entry name" value="DUF6545"/>
    <property type="match status" value="1"/>
</dbReference>